<dbReference type="Pfam" id="PF00392">
    <property type="entry name" value="GntR"/>
    <property type="match status" value="1"/>
</dbReference>
<dbReference type="SUPFAM" id="SSF48008">
    <property type="entry name" value="GntR ligand-binding domain-like"/>
    <property type="match status" value="1"/>
</dbReference>
<dbReference type="PANTHER" id="PTHR43537:SF5">
    <property type="entry name" value="UXU OPERON TRANSCRIPTIONAL REGULATOR"/>
    <property type="match status" value="1"/>
</dbReference>
<dbReference type="Gene3D" id="1.20.120.530">
    <property type="entry name" value="GntR ligand-binding domain-like"/>
    <property type="match status" value="1"/>
</dbReference>
<protein>
    <recommendedName>
        <fullName evidence="4">HTH gntR-type domain-containing protein</fullName>
    </recommendedName>
</protein>
<dbReference type="SUPFAM" id="SSF46785">
    <property type="entry name" value="Winged helix' DNA-binding domain"/>
    <property type="match status" value="1"/>
</dbReference>
<evidence type="ECO:0000256" key="3">
    <source>
        <dbReference type="ARBA" id="ARBA00023163"/>
    </source>
</evidence>
<feature type="domain" description="HTH gntR-type" evidence="4">
    <location>
        <begin position="21"/>
        <end position="89"/>
    </location>
</feature>
<dbReference type="InterPro" id="IPR011711">
    <property type="entry name" value="GntR_C"/>
</dbReference>
<dbReference type="InterPro" id="IPR036390">
    <property type="entry name" value="WH_DNA-bd_sf"/>
</dbReference>
<sequence>MTADSEGTASIDVFAAPVVVRSAAAQVADKIVAAIQSGRIKRHERLPPERELAKQLQVSRPTLREAFAALELAGVLESHQGRGSVVVAAPSQVANWGIEVLPTQVFEARLAIEPHLAELAAAKRYPEDIAHLREAGADLDEEYERTGAYRSDLAVHRAIARAARNPVLADALESALKYTESSRWTDLRAQALAEPRAREGHVDEVRRVIEHIAAGEGVEAASVWRAHLTYYRDEMLDGLKKESDRKPAGTTGSAS</sequence>
<accession>A0A1E7L9J0</accession>
<dbReference type="InterPro" id="IPR000524">
    <property type="entry name" value="Tscrpt_reg_HTH_GntR"/>
</dbReference>
<evidence type="ECO:0000256" key="2">
    <source>
        <dbReference type="ARBA" id="ARBA00023125"/>
    </source>
</evidence>
<dbReference type="AlphaFoldDB" id="A0A1E7L9J0"/>
<dbReference type="Proteomes" id="UP000176005">
    <property type="component" value="Unassembled WGS sequence"/>
</dbReference>
<keyword evidence="6" id="KW-1185">Reference proteome</keyword>
<proteinExistence type="predicted"/>
<dbReference type="PANTHER" id="PTHR43537">
    <property type="entry name" value="TRANSCRIPTIONAL REGULATOR, GNTR FAMILY"/>
    <property type="match status" value="1"/>
</dbReference>
<evidence type="ECO:0000313" key="6">
    <source>
        <dbReference type="Proteomes" id="UP000176005"/>
    </source>
</evidence>
<dbReference type="SMART" id="SM00345">
    <property type="entry name" value="HTH_GNTR"/>
    <property type="match status" value="1"/>
</dbReference>
<gene>
    <name evidence="5" type="ORF">AN218_06565</name>
</gene>
<dbReference type="PATRIC" id="fig|518642.10.peg.6879"/>
<keyword evidence="1" id="KW-0805">Transcription regulation</keyword>
<dbReference type="Pfam" id="PF07729">
    <property type="entry name" value="FCD"/>
    <property type="match status" value="1"/>
</dbReference>
<dbReference type="SMART" id="SM00895">
    <property type="entry name" value="FCD"/>
    <property type="match status" value="1"/>
</dbReference>
<comment type="caution">
    <text evidence="5">The sequence shown here is derived from an EMBL/GenBank/DDBJ whole genome shotgun (WGS) entry which is preliminary data.</text>
</comment>
<dbReference type="PROSITE" id="PS50949">
    <property type="entry name" value="HTH_GNTR"/>
    <property type="match status" value="1"/>
</dbReference>
<dbReference type="GO" id="GO:0003677">
    <property type="term" value="F:DNA binding"/>
    <property type="evidence" value="ECO:0007669"/>
    <property type="project" value="UniProtKB-KW"/>
</dbReference>
<dbReference type="EMBL" id="LJGW01000111">
    <property type="protein sequence ID" value="OEV12856.1"/>
    <property type="molecule type" value="Genomic_DNA"/>
</dbReference>
<evidence type="ECO:0000313" key="5">
    <source>
        <dbReference type="EMBL" id="OEV12856.1"/>
    </source>
</evidence>
<name>A0A1E7L9J0_9ACTN</name>
<dbReference type="CDD" id="cd07377">
    <property type="entry name" value="WHTH_GntR"/>
    <property type="match status" value="1"/>
</dbReference>
<reference evidence="5 6" key="1">
    <citation type="journal article" date="2016" name="Front. Microbiol.">
        <title>Comparative Genomics Analysis of Streptomyces Species Reveals Their Adaptation to the Marine Environment and Their Diversity at the Genomic Level.</title>
        <authorList>
            <person name="Tian X."/>
            <person name="Zhang Z."/>
            <person name="Yang T."/>
            <person name="Chen M."/>
            <person name="Li J."/>
            <person name="Chen F."/>
            <person name="Yang J."/>
            <person name="Li W."/>
            <person name="Zhang B."/>
            <person name="Zhang Z."/>
            <person name="Wu J."/>
            <person name="Zhang C."/>
            <person name="Long L."/>
            <person name="Xiao J."/>
        </authorList>
    </citation>
    <scope>NUCLEOTIDE SEQUENCE [LARGE SCALE GENOMIC DNA]</scope>
    <source>
        <strain evidence="5 6">SCSIO 10429</strain>
    </source>
</reference>
<dbReference type="GO" id="GO:0003700">
    <property type="term" value="F:DNA-binding transcription factor activity"/>
    <property type="evidence" value="ECO:0007669"/>
    <property type="project" value="InterPro"/>
</dbReference>
<dbReference type="InterPro" id="IPR008920">
    <property type="entry name" value="TF_FadR/GntR_C"/>
</dbReference>
<evidence type="ECO:0000256" key="1">
    <source>
        <dbReference type="ARBA" id="ARBA00023015"/>
    </source>
</evidence>
<dbReference type="RefSeq" id="WP_070015701.1">
    <property type="nucleotide sequence ID" value="NZ_LJGW01000111.1"/>
</dbReference>
<keyword evidence="2" id="KW-0238">DNA-binding</keyword>
<dbReference type="Gene3D" id="1.10.10.10">
    <property type="entry name" value="Winged helix-like DNA-binding domain superfamily/Winged helix DNA-binding domain"/>
    <property type="match status" value="1"/>
</dbReference>
<organism evidence="5 6">
    <name type="scientific">Streptomyces nanshensis</name>
    <dbReference type="NCBI Taxonomy" id="518642"/>
    <lineage>
        <taxon>Bacteria</taxon>
        <taxon>Bacillati</taxon>
        <taxon>Actinomycetota</taxon>
        <taxon>Actinomycetes</taxon>
        <taxon>Kitasatosporales</taxon>
        <taxon>Streptomycetaceae</taxon>
        <taxon>Streptomyces</taxon>
    </lineage>
</organism>
<dbReference type="PRINTS" id="PR00035">
    <property type="entry name" value="HTHGNTR"/>
</dbReference>
<dbReference type="InterPro" id="IPR036388">
    <property type="entry name" value="WH-like_DNA-bd_sf"/>
</dbReference>
<keyword evidence="3" id="KW-0804">Transcription</keyword>
<evidence type="ECO:0000259" key="4">
    <source>
        <dbReference type="PROSITE" id="PS50949"/>
    </source>
</evidence>